<accession>A0AAW0I4B6</accession>
<comment type="caution">
    <text evidence="1">The sequence shown here is derived from an EMBL/GenBank/DDBJ whole genome shotgun (WGS) entry which is preliminary data.</text>
</comment>
<feature type="non-terminal residue" evidence="1">
    <location>
        <position position="1"/>
    </location>
</feature>
<dbReference type="PANTHER" id="PTHR23120:SF18">
    <property type="entry name" value="MAESTRO HEAT-LIKE REPEAT FAMILY MEMBER 8"/>
    <property type="match status" value="1"/>
</dbReference>
<dbReference type="Proteomes" id="UP001488838">
    <property type="component" value="Unassembled WGS sequence"/>
</dbReference>
<sequence length="180" mass="20430">FVLDLNISDISGLTQAPHPNSLRSLTFQAPFNEDNVETLVQSIQEVLRGELKVLVQEEPLDCLSSMVRQELFVTITDFSYRDMNLLFGSEDREDLLGLTIKSVLSLPAISTPTQLPHTGSSQSSHPECLYRQMFQAFSVMLQSLVHMEPWLQSDKDHERERATTIMSQILKCLSSYLNLK</sequence>
<keyword evidence="2" id="KW-1185">Reference proteome</keyword>
<feature type="non-terminal residue" evidence="1">
    <location>
        <position position="180"/>
    </location>
</feature>
<gene>
    <name evidence="1" type="ORF">U0070_010149</name>
</gene>
<name>A0AAW0I4B6_MYOGA</name>
<dbReference type="GO" id="GO:0005737">
    <property type="term" value="C:cytoplasm"/>
    <property type="evidence" value="ECO:0007669"/>
    <property type="project" value="TreeGrafter"/>
</dbReference>
<evidence type="ECO:0000313" key="1">
    <source>
        <dbReference type="EMBL" id="KAK7809002.1"/>
    </source>
</evidence>
<dbReference type="InterPro" id="IPR045206">
    <property type="entry name" value="Maestro_heat-like_prot"/>
</dbReference>
<organism evidence="1 2">
    <name type="scientific">Myodes glareolus</name>
    <name type="common">Bank vole</name>
    <name type="synonym">Clethrionomys glareolus</name>
    <dbReference type="NCBI Taxonomy" id="447135"/>
    <lineage>
        <taxon>Eukaryota</taxon>
        <taxon>Metazoa</taxon>
        <taxon>Chordata</taxon>
        <taxon>Craniata</taxon>
        <taxon>Vertebrata</taxon>
        <taxon>Euteleostomi</taxon>
        <taxon>Mammalia</taxon>
        <taxon>Eutheria</taxon>
        <taxon>Euarchontoglires</taxon>
        <taxon>Glires</taxon>
        <taxon>Rodentia</taxon>
        <taxon>Myomorpha</taxon>
        <taxon>Muroidea</taxon>
        <taxon>Cricetidae</taxon>
        <taxon>Arvicolinae</taxon>
        <taxon>Myodes</taxon>
    </lineage>
</organism>
<dbReference type="PANTHER" id="PTHR23120">
    <property type="entry name" value="MAESTRO-RELATED HEAT DOMAIN-CONTAINING"/>
    <property type="match status" value="1"/>
</dbReference>
<proteinExistence type="predicted"/>
<dbReference type="AlphaFoldDB" id="A0AAW0I4B6"/>
<protein>
    <submittedName>
        <fullName evidence="1">Uncharacterized protein</fullName>
    </submittedName>
</protein>
<dbReference type="EMBL" id="JBBHLL010000225">
    <property type="protein sequence ID" value="KAK7809002.1"/>
    <property type="molecule type" value="Genomic_DNA"/>
</dbReference>
<reference evidence="1 2" key="1">
    <citation type="journal article" date="2023" name="bioRxiv">
        <title>Conserved and derived expression patterns and positive selection on dental genes reveal complex evolutionary context of ever-growing rodent molars.</title>
        <authorList>
            <person name="Calamari Z.T."/>
            <person name="Song A."/>
            <person name="Cohen E."/>
            <person name="Akter M."/>
            <person name="Roy R.D."/>
            <person name="Hallikas O."/>
            <person name="Christensen M.M."/>
            <person name="Li P."/>
            <person name="Marangoni P."/>
            <person name="Jernvall J."/>
            <person name="Klein O.D."/>
        </authorList>
    </citation>
    <scope>NUCLEOTIDE SEQUENCE [LARGE SCALE GENOMIC DNA]</scope>
    <source>
        <strain evidence="1">V071</strain>
    </source>
</reference>
<evidence type="ECO:0000313" key="2">
    <source>
        <dbReference type="Proteomes" id="UP001488838"/>
    </source>
</evidence>